<evidence type="ECO:0000256" key="6">
    <source>
        <dbReference type="ARBA" id="ARBA00023067"/>
    </source>
</evidence>
<feature type="region of interest" description="Disordered" evidence="8">
    <location>
        <begin position="873"/>
        <end position="927"/>
    </location>
</feature>
<dbReference type="InterPro" id="IPR016024">
    <property type="entry name" value="ARM-type_fold"/>
</dbReference>
<gene>
    <name evidence="10" type="primary">YCG1</name>
    <name evidence="10" type="ORF">H4219_000827</name>
</gene>
<dbReference type="EMBL" id="JANBPU010000006">
    <property type="protein sequence ID" value="KAJ1921228.1"/>
    <property type="molecule type" value="Genomic_DNA"/>
</dbReference>
<comment type="subcellular location">
    <subcellularLocation>
        <location evidence="1">Chromosome</location>
    </subcellularLocation>
</comment>
<proteinExistence type="inferred from homology"/>
<keyword evidence="5" id="KW-0498">Mitosis</keyword>
<reference evidence="10" key="1">
    <citation type="submission" date="2022-07" db="EMBL/GenBank/DDBJ databases">
        <title>Phylogenomic reconstructions and comparative analyses of Kickxellomycotina fungi.</title>
        <authorList>
            <person name="Reynolds N.K."/>
            <person name="Stajich J.E."/>
            <person name="Barry K."/>
            <person name="Grigoriev I.V."/>
            <person name="Crous P."/>
            <person name="Smith M.E."/>
        </authorList>
    </citation>
    <scope>NUCLEOTIDE SEQUENCE</scope>
    <source>
        <strain evidence="10">NBRC 100468</strain>
    </source>
</reference>
<feature type="domain" description="Nuclear condensin complex subunit 3 C-terminal" evidence="9">
    <location>
        <begin position="515"/>
        <end position="794"/>
    </location>
</feature>
<evidence type="ECO:0000256" key="7">
    <source>
        <dbReference type="ARBA" id="ARBA00023306"/>
    </source>
</evidence>
<dbReference type="InterPro" id="IPR027165">
    <property type="entry name" value="CND3"/>
</dbReference>
<dbReference type="GO" id="GO:0000796">
    <property type="term" value="C:condensin complex"/>
    <property type="evidence" value="ECO:0007669"/>
    <property type="project" value="InterPro"/>
</dbReference>
<name>A0A9W8DW80_9FUNG</name>
<protein>
    <submittedName>
        <fullName evidence="10">Chromosome condensation complex Condensin, subunit G</fullName>
    </submittedName>
</protein>
<dbReference type="GO" id="GO:0007076">
    <property type="term" value="P:mitotic chromosome condensation"/>
    <property type="evidence" value="ECO:0007669"/>
    <property type="project" value="InterPro"/>
</dbReference>
<dbReference type="PANTHER" id="PTHR14418:SF5">
    <property type="entry name" value="CONDENSIN COMPLEX SUBUNIT 3"/>
    <property type="match status" value="1"/>
</dbReference>
<keyword evidence="3" id="KW-0158">Chromosome</keyword>
<dbReference type="PANTHER" id="PTHR14418">
    <property type="entry name" value="CONDENSIN COMPLEX SUBUNIT 3-RELATED"/>
    <property type="match status" value="1"/>
</dbReference>
<keyword evidence="7" id="KW-0131">Cell cycle</keyword>
<dbReference type="OrthoDB" id="27187at2759"/>
<keyword evidence="4" id="KW-0132">Cell division</keyword>
<comment type="similarity">
    <text evidence="2">Belongs to the CND3 (condensin subunit 3) family.</text>
</comment>
<evidence type="ECO:0000256" key="5">
    <source>
        <dbReference type="ARBA" id="ARBA00022776"/>
    </source>
</evidence>
<evidence type="ECO:0000256" key="1">
    <source>
        <dbReference type="ARBA" id="ARBA00004286"/>
    </source>
</evidence>
<dbReference type="SUPFAM" id="SSF48371">
    <property type="entry name" value="ARM repeat"/>
    <property type="match status" value="2"/>
</dbReference>
<comment type="caution">
    <text evidence="10">The sequence shown here is derived from an EMBL/GenBank/DDBJ whole genome shotgun (WGS) entry which is preliminary data.</text>
</comment>
<organism evidence="10 11">
    <name type="scientific">Mycoemilia scoparia</name>
    <dbReference type="NCBI Taxonomy" id="417184"/>
    <lineage>
        <taxon>Eukaryota</taxon>
        <taxon>Fungi</taxon>
        <taxon>Fungi incertae sedis</taxon>
        <taxon>Zoopagomycota</taxon>
        <taxon>Kickxellomycotina</taxon>
        <taxon>Kickxellomycetes</taxon>
        <taxon>Kickxellales</taxon>
        <taxon>Kickxellaceae</taxon>
        <taxon>Mycoemilia</taxon>
    </lineage>
</organism>
<evidence type="ECO:0000256" key="2">
    <source>
        <dbReference type="ARBA" id="ARBA00006533"/>
    </source>
</evidence>
<evidence type="ECO:0000259" key="9">
    <source>
        <dbReference type="Pfam" id="PF12719"/>
    </source>
</evidence>
<evidence type="ECO:0000313" key="10">
    <source>
        <dbReference type="EMBL" id="KAJ1921228.1"/>
    </source>
</evidence>
<evidence type="ECO:0000256" key="3">
    <source>
        <dbReference type="ARBA" id="ARBA00022454"/>
    </source>
</evidence>
<dbReference type="InterPro" id="IPR011989">
    <property type="entry name" value="ARM-like"/>
</dbReference>
<evidence type="ECO:0000256" key="8">
    <source>
        <dbReference type="SAM" id="MobiDB-lite"/>
    </source>
</evidence>
<keyword evidence="11" id="KW-1185">Reference proteome</keyword>
<keyword evidence="6" id="KW-0226">DNA condensation</keyword>
<sequence>MSSLEEISKTLRENVPVIFNQAQKKGAAHRKLVLALYKLQMQCAKISDPENDSYVGEEAFNEEFIRNLNKLLAVKKREQCVDRSMKLIATFVQLAYEKDTQMLEELKKGKKSDDVFGQDNEDEYEAEETVFSRFIEFLICYLLRGFSAKEKMVRLRCCQLVAMTITCLGEMDESLYIELVKKLSDRIRDKESSIRVHAAISLSKLQGSDDSAEGQAVTKRLLRLLHYDPNAEVRRAVLLNIAKTKTTLPYILERASDVDVTNRKYFFLRVLPVVDFRALSIESREKVLTAGINDRDPNVKQACVRMLGETWLQTVDQNLLELIESLDVVDSPIADDAIKALFQTYPEIPNNLTFNDEILDNLTPETSFLIRMTLEHFSNENDNERLDASLPEVLKLAQLTSSFVSKLENETDEDLLIDHEYVIRQLLMITRLSDFPDELGRRHVLTLMRQMLVLPGIPENSIEIITDILKKLSISERDFTSMVVEVLSDIRESVDSDVDPNNDEAKQEQIVILIKCLVIIKYLLQRCQEPLNQNTSIYGLLSEYIVPAIQSSESMLQGYGVQCLLLCCVLDKTLAVDNITLFIQAAMEGTIELCIMSLKALLDLTFVHGIQELSANLEAGQLLELLLAQLEHENDEIQSIACEGLAKLLYAHRIAEPAPAIEKLLVLYYHPSTISNHVLRQSMAYFFPAYCYSHSDNQSAMQSVAVEVLSELTTALEEYPDAQGVTPANQISQQLVAWCDPRIAQTLSSLQGGKPKSYIKMDKYSQMGNEALKKLFVSPLAVRKSMIQFLNRLALDESTPIITCQQLFIYTRAAIQKPVVTDALSKNALVRFEKGLLKILGVEDSDDVNIESWLEDPEMEEVFDFIAGIAEGGEEYSDDDNDNDNGDEEESDTPNPDASVTSKAREPDDSNDEQTAKADISKRRRIS</sequence>
<feature type="compositionally biased region" description="Acidic residues" evidence="8">
    <location>
        <begin position="873"/>
        <end position="892"/>
    </location>
</feature>
<dbReference type="AlphaFoldDB" id="A0A9W8DW80"/>
<dbReference type="Pfam" id="PF12719">
    <property type="entry name" value="Cnd3"/>
    <property type="match status" value="1"/>
</dbReference>
<feature type="compositionally biased region" description="Basic and acidic residues" evidence="8">
    <location>
        <begin position="903"/>
        <end position="921"/>
    </location>
</feature>
<dbReference type="Proteomes" id="UP001150538">
    <property type="component" value="Unassembled WGS sequence"/>
</dbReference>
<dbReference type="GO" id="GO:0000793">
    <property type="term" value="C:condensed chromosome"/>
    <property type="evidence" value="ECO:0007669"/>
    <property type="project" value="TreeGrafter"/>
</dbReference>
<dbReference type="InterPro" id="IPR025977">
    <property type="entry name" value="Cnd3_C"/>
</dbReference>
<accession>A0A9W8DW80</accession>
<feature type="compositionally biased region" description="Polar residues" evidence="8">
    <location>
        <begin position="893"/>
        <end position="902"/>
    </location>
</feature>
<dbReference type="GO" id="GO:0051301">
    <property type="term" value="P:cell division"/>
    <property type="evidence" value="ECO:0007669"/>
    <property type="project" value="UniProtKB-KW"/>
</dbReference>
<dbReference type="Gene3D" id="1.25.10.10">
    <property type="entry name" value="Leucine-rich Repeat Variant"/>
    <property type="match status" value="1"/>
</dbReference>
<evidence type="ECO:0000256" key="4">
    <source>
        <dbReference type="ARBA" id="ARBA00022618"/>
    </source>
</evidence>
<evidence type="ECO:0000313" key="11">
    <source>
        <dbReference type="Proteomes" id="UP001150538"/>
    </source>
</evidence>